<keyword evidence="10" id="KW-1185">Reference proteome</keyword>
<keyword evidence="6 7" id="KW-0472">Membrane</keyword>
<organism evidence="9 10">
    <name type="scientific">Tepidibacillus fermentans</name>
    <dbReference type="NCBI Taxonomy" id="1281767"/>
    <lineage>
        <taxon>Bacteria</taxon>
        <taxon>Bacillati</taxon>
        <taxon>Bacillota</taxon>
        <taxon>Bacilli</taxon>
        <taxon>Bacillales</taxon>
        <taxon>Bacillaceae</taxon>
        <taxon>Tepidibacillus</taxon>
    </lineage>
</organism>
<evidence type="ECO:0000256" key="7">
    <source>
        <dbReference type="SAM" id="Phobius"/>
    </source>
</evidence>
<feature type="domain" description="Type II secretion system protein GspF" evidence="8">
    <location>
        <begin position="5"/>
        <end position="117"/>
    </location>
</feature>
<dbReference type="Gene3D" id="1.20.81.30">
    <property type="entry name" value="Type II secretion system (T2SS), domain F"/>
    <property type="match status" value="2"/>
</dbReference>
<evidence type="ECO:0000313" key="10">
    <source>
        <dbReference type="Proteomes" id="UP000295788"/>
    </source>
</evidence>
<keyword evidence="4 7" id="KW-0812">Transmembrane</keyword>
<feature type="domain" description="Type II secretion system protein GspF" evidence="8">
    <location>
        <begin position="197"/>
        <end position="318"/>
    </location>
</feature>
<feature type="transmembrane region" description="Helical" evidence="7">
    <location>
        <begin position="299"/>
        <end position="323"/>
    </location>
</feature>
<evidence type="ECO:0000259" key="8">
    <source>
        <dbReference type="Pfam" id="PF00482"/>
    </source>
</evidence>
<dbReference type="EMBL" id="SMAB01000002">
    <property type="protein sequence ID" value="TCS83984.1"/>
    <property type="molecule type" value="Genomic_DNA"/>
</dbReference>
<comment type="similarity">
    <text evidence="2">Belongs to the GSP F family.</text>
</comment>
<evidence type="ECO:0000256" key="3">
    <source>
        <dbReference type="ARBA" id="ARBA00022475"/>
    </source>
</evidence>
<reference evidence="9 10" key="1">
    <citation type="submission" date="2019-03" db="EMBL/GenBank/DDBJ databases">
        <title>Genomic Encyclopedia of Type Strains, Phase IV (KMG-IV): sequencing the most valuable type-strain genomes for metagenomic binning, comparative biology and taxonomic classification.</title>
        <authorList>
            <person name="Goeker M."/>
        </authorList>
    </citation>
    <scope>NUCLEOTIDE SEQUENCE [LARGE SCALE GENOMIC DNA]</scope>
    <source>
        <strain evidence="9 10">DSM 23802</strain>
    </source>
</reference>
<evidence type="ECO:0000313" key="9">
    <source>
        <dbReference type="EMBL" id="TCS83984.1"/>
    </source>
</evidence>
<dbReference type="AlphaFoldDB" id="A0A4R3KJW6"/>
<feature type="transmembrane region" description="Helical" evidence="7">
    <location>
        <begin position="147"/>
        <end position="166"/>
    </location>
</feature>
<evidence type="ECO:0000256" key="6">
    <source>
        <dbReference type="ARBA" id="ARBA00023136"/>
    </source>
</evidence>
<dbReference type="InterPro" id="IPR042094">
    <property type="entry name" value="T2SS_GspF_sf"/>
</dbReference>
<evidence type="ECO:0000256" key="5">
    <source>
        <dbReference type="ARBA" id="ARBA00022989"/>
    </source>
</evidence>
<evidence type="ECO:0000256" key="4">
    <source>
        <dbReference type="ARBA" id="ARBA00022692"/>
    </source>
</evidence>
<comment type="subcellular location">
    <subcellularLocation>
        <location evidence="1">Cell membrane</location>
        <topology evidence="1">Multi-pass membrane protein</topology>
    </subcellularLocation>
</comment>
<feature type="transmembrane region" description="Helical" evidence="7">
    <location>
        <begin position="93"/>
        <end position="116"/>
    </location>
</feature>
<keyword evidence="5 7" id="KW-1133">Transmembrane helix</keyword>
<gene>
    <name evidence="9" type="ORF">EDD72_10222</name>
</gene>
<dbReference type="Pfam" id="PF00482">
    <property type="entry name" value="T2SSF"/>
    <property type="match status" value="2"/>
</dbReference>
<dbReference type="GO" id="GO:0005886">
    <property type="term" value="C:plasma membrane"/>
    <property type="evidence" value="ECO:0007669"/>
    <property type="project" value="UniProtKB-SubCell"/>
</dbReference>
<proteinExistence type="inferred from homology"/>
<evidence type="ECO:0000256" key="1">
    <source>
        <dbReference type="ARBA" id="ARBA00004651"/>
    </source>
</evidence>
<dbReference type="PANTHER" id="PTHR30012:SF0">
    <property type="entry name" value="TYPE II SECRETION SYSTEM PROTEIN F-RELATED"/>
    <property type="match status" value="1"/>
</dbReference>
<keyword evidence="3" id="KW-1003">Cell membrane</keyword>
<evidence type="ECO:0000256" key="2">
    <source>
        <dbReference type="ARBA" id="ARBA00005745"/>
    </source>
</evidence>
<name>A0A4R3KJW6_9BACI</name>
<dbReference type="PANTHER" id="PTHR30012">
    <property type="entry name" value="GENERAL SECRETION PATHWAY PROTEIN"/>
    <property type="match status" value="1"/>
</dbReference>
<sequence length="326" mass="38400">MKVQIRNGIPLTQGIRLIKDVLPNKVSHDLDHFIYWMEQGETISATLQKLQFPKTYVSFITIGESHGDLALAFEQCESYYQQKYQFKNTVRNAVSYPIFLLLLIILLFLFFTTILLPQFLQLYVTLQIEIPSTTRLIFTIFKWFHDYKLWILLSASVSFIVIYYLLRKKVYHKKIKLWMLHFPGLKKYWLQKYTFLFSSNLSLFLNHGISLMTGINILSESNEILVQEASKRIKKSLYEGESLSETIVKENIFLPSFFEMVRFYESVGSLDIGMKQYAEELQKQIESELKRKLKWLEPILISLTGVFVFVLIYILFSPIFSLIQSI</sequence>
<protein>
    <submittedName>
        <fullName evidence="9">Type II secretory pathway component PulF</fullName>
    </submittedName>
</protein>
<dbReference type="Proteomes" id="UP000295788">
    <property type="component" value="Unassembled WGS sequence"/>
</dbReference>
<accession>A0A4R3KJW6</accession>
<dbReference type="InterPro" id="IPR003004">
    <property type="entry name" value="GspF/PilC"/>
</dbReference>
<dbReference type="InterPro" id="IPR018076">
    <property type="entry name" value="T2SS_GspF_dom"/>
</dbReference>
<comment type="caution">
    <text evidence="9">The sequence shown here is derived from an EMBL/GenBank/DDBJ whole genome shotgun (WGS) entry which is preliminary data.</text>
</comment>